<dbReference type="AlphaFoldDB" id="A0A9D4AYR8"/>
<feature type="region of interest" description="Disordered" evidence="1">
    <location>
        <begin position="89"/>
        <end position="144"/>
    </location>
</feature>
<feature type="compositionally biased region" description="Low complexity" evidence="1">
    <location>
        <begin position="94"/>
        <end position="105"/>
    </location>
</feature>
<gene>
    <name evidence="2" type="ORF">KIL84_017554</name>
</gene>
<organism evidence="2 3">
    <name type="scientific">Mauremys mutica</name>
    <name type="common">yellowpond turtle</name>
    <dbReference type="NCBI Taxonomy" id="74926"/>
    <lineage>
        <taxon>Eukaryota</taxon>
        <taxon>Metazoa</taxon>
        <taxon>Chordata</taxon>
        <taxon>Craniata</taxon>
        <taxon>Vertebrata</taxon>
        <taxon>Euteleostomi</taxon>
        <taxon>Archelosauria</taxon>
        <taxon>Testudinata</taxon>
        <taxon>Testudines</taxon>
        <taxon>Cryptodira</taxon>
        <taxon>Durocryptodira</taxon>
        <taxon>Testudinoidea</taxon>
        <taxon>Geoemydidae</taxon>
        <taxon>Geoemydinae</taxon>
        <taxon>Mauremys</taxon>
    </lineage>
</organism>
<dbReference type="EMBL" id="JAHDVG010000482">
    <property type="protein sequence ID" value="KAH1173715.1"/>
    <property type="molecule type" value="Genomic_DNA"/>
</dbReference>
<name>A0A9D4AYR8_9SAUR</name>
<proteinExistence type="predicted"/>
<evidence type="ECO:0000256" key="1">
    <source>
        <dbReference type="SAM" id="MobiDB-lite"/>
    </source>
</evidence>
<comment type="caution">
    <text evidence="2">The sequence shown here is derived from an EMBL/GenBank/DDBJ whole genome shotgun (WGS) entry which is preliminary data.</text>
</comment>
<sequence>MAADAKLEQPWAVPAWAGAALRPLRSGQSERVNSPGCPCVGQAAESLLGQLVALAASRQEVGTTGGVVRVGPSHCQPCSRNVPSLPCQRPGATGSCPGSPGLGLSHVGLSAPAGSHTHWGQPLGFPTSRDQTSEPSAPLGHASS</sequence>
<accession>A0A9D4AYR8</accession>
<dbReference type="Proteomes" id="UP000827986">
    <property type="component" value="Unassembled WGS sequence"/>
</dbReference>
<reference evidence="2" key="1">
    <citation type="submission" date="2021-09" db="EMBL/GenBank/DDBJ databases">
        <title>The genome of Mauremys mutica provides insights into the evolution of semi-aquatic lifestyle.</title>
        <authorList>
            <person name="Gong S."/>
            <person name="Gao Y."/>
        </authorList>
    </citation>
    <scope>NUCLEOTIDE SEQUENCE</scope>
    <source>
        <strain evidence="2">MM-2020</strain>
        <tissue evidence="2">Muscle</tissue>
    </source>
</reference>
<protein>
    <submittedName>
        <fullName evidence="2">Uncharacterized protein</fullName>
    </submittedName>
</protein>
<evidence type="ECO:0000313" key="3">
    <source>
        <dbReference type="Proteomes" id="UP000827986"/>
    </source>
</evidence>
<keyword evidence="3" id="KW-1185">Reference proteome</keyword>
<evidence type="ECO:0000313" key="2">
    <source>
        <dbReference type="EMBL" id="KAH1173715.1"/>
    </source>
</evidence>